<organism evidence="2">
    <name type="scientific">Davidia involucrata</name>
    <name type="common">Dove tree</name>
    <dbReference type="NCBI Taxonomy" id="16924"/>
    <lineage>
        <taxon>Eukaryota</taxon>
        <taxon>Viridiplantae</taxon>
        <taxon>Streptophyta</taxon>
        <taxon>Embryophyta</taxon>
        <taxon>Tracheophyta</taxon>
        <taxon>Spermatophyta</taxon>
        <taxon>Magnoliopsida</taxon>
        <taxon>eudicotyledons</taxon>
        <taxon>Gunneridae</taxon>
        <taxon>Pentapetalae</taxon>
        <taxon>asterids</taxon>
        <taxon>Cornales</taxon>
        <taxon>Nyssaceae</taxon>
        <taxon>Davidia</taxon>
    </lineage>
</organism>
<name>A0A5B7C2D1_DAVIN</name>
<dbReference type="EMBL" id="GHES01044506">
    <property type="protein sequence ID" value="MPA75065.1"/>
    <property type="molecule type" value="Transcribed_RNA"/>
</dbReference>
<protein>
    <submittedName>
        <fullName evidence="2">Uncharacterized protein</fullName>
    </submittedName>
</protein>
<gene>
    <name evidence="2" type="ORF">Din_044506</name>
</gene>
<reference evidence="2" key="1">
    <citation type="submission" date="2019-08" db="EMBL/GenBank/DDBJ databases">
        <title>Reference gene set and small RNA set construction with multiple tissues from Davidia involucrata Baill.</title>
        <authorList>
            <person name="Yang H."/>
            <person name="Zhou C."/>
            <person name="Li G."/>
            <person name="Wang J."/>
            <person name="Gao P."/>
            <person name="Wang M."/>
            <person name="Wang R."/>
            <person name="Zhao Y."/>
        </authorList>
    </citation>
    <scope>NUCLEOTIDE SEQUENCE</scope>
    <source>
        <tissue evidence="2">Mixed with DoveR01_LX</tissue>
    </source>
</reference>
<dbReference type="AlphaFoldDB" id="A0A5B7C2D1"/>
<evidence type="ECO:0000256" key="1">
    <source>
        <dbReference type="SAM" id="MobiDB-lite"/>
    </source>
</evidence>
<feature type="region of interest" description="Disordered" evidence="1">
    <location>
        <begin position="79"/>
        <end position="126"/>
    </location>
</feature>
<evidence type="ECO:0000313" key="2">
    <source>
        <dbReference type="EMBL" id="MPA75065.1"/>
    </source>
</evidence>
<accession>A0A5B7C2D1</accession>
<proteinExistence type="predicted"/>
<sequence length="126" mass="14562">MEAIHSIMFPHLYQNLHQSLGFGVLCLPRYKLEEKAMDLRRKLQIRSYLDQNQVIADSDLSPEIALYLCSSSPPHSNFSLHKHHHIDVEDEEGEGAEREEVHHYSTMSLSDNEDGDEDSRSKSGRW</sequence>